<proteinExistence type="predicted"/>
<dbReference type="PANTHER" id="PTHR42815:SF2">
    <property type="entry name" value="FAD-BINDING, PUTATIVE (AFU_ORTHOLOGUE AFUA_6G07600)-RELATED"/>
    <property type="match status" value="1"/>
</dbReference>
<evidence type="ECO:0000259" key="1">
    <source>
        <dbReference type="Pfam" id="PF01243"/>
    </source>
</evidence>
<comment type="caution">
    <text evidence="2">The sequence shown here is derived from an EMBL/GenBank/DDBJ whole genome shotgun (WGS) entry which is preliminary data.</text>
</comment>
<dbReference type="PANTHER" id="PTHR42815">
    <property type="entry name" value="FAD-BINDING, PUTATIVE (AFU_ORTHOLOGUE AFUA_6G07600)-RELATED"/>
    <property type="match status" value="1"/>
</dbReference>
<gene>
    <name evidence="2" type="ORF">H1164_07495</name>
</gene>
<reference evidence="2 3" key="1">
    <citation type="submission" date="2020-07" db="EMBL/GenBank/DDBJ databases">
        <authorList>
            <person name="Feng H."/>
        </authorList>
    </citation>
    <scope>NUCLEOTIDE SEQUENCE [LARGE SCALE GENOMIC DNA]</scope>
    <source>
        <strain evidence="3">s-11</strain>
    </source>
</reference>
<dbReference type="RefSeq" id="WP_033100141.1">
    <property type="nucleotide sequence ID" value="NZ_JACEIP010000009.1"/>
</dbReference>
<dbReference type="Pfam" id="PF01243">
    <property type="entry name" value="PNPOx_N"/>
    <property type="match status" value="1"/>
</dbReference>
<name>A0A7W2AI04_9BACL</name>
<sequence length="199" mass="22690">MSSQGEHWLQKRFGTEKRANTFYENQMLDHLSPAMQDFLLKQEMMFLATSDRQGNCDMSFRAGKPGFIHIINKKNVIYPEYRGNGVLASLGNMLENPHIGMLFIDFFTHRIGLHINGTAGIIEDEALTRCIPRPIALHLQQTVEKQVEAWVLVKIDEAYIHCSKNIPLLKKVEPAVQANQMSTASGDFFGTKMYKQQMT</sequence>
<dbReference type="InterPro" id="IPR011576">
    <property type="entry name" value="Pyridox_Oxase_N"/>
</dbReference>
<evidence type="ECO:0000313" key="2">
    <source>
        <dbReference type="EMBL" id="MBA4542745.1"/>
    </source>
</evidence>
<protein>
    <submittedName>
        <fullName evidence="2">Pyridoxamine 5'-phosphate oxidase family protein</fullName>
    </submittedName>
</protein>
<feature type="domain" description="Pyridoxamine 5'-phosphate oxidase N-terminal" evidence="1">
    <location>
        <begin position="32"/>
        <end position="159"/>
    </location>
</feature>
<dbReference type="InterPro" id="IPR012349">
    <property type="entry name" value="Split_barrel_FMN-bd"/>
</dbReference>
<keyword evidence="3" id="KW-1185">Reference proteome</keyword>
<dbReference type="SUPFAM" id="SSF50475">
    <property type="entry name" value="FMN-binding split barrel"/>
    <property type="match status" value="1"/>
</dbReference>
<evidence type="ECO:0000313" key="3">
    <source>
        <dbReference type="Proteomes" id="UP000530514"/>
    </source>
</evidence>
<dbReference type="AlphaFoldDB" id="A0A7W2AI04"/>
<dbReference type="Proteomes" id="UP000530514">
    <property type="component" value="Unassembled WGS sequence"/>
</dbReference>
<organism evidence="2 3">
    <name type="scientific">Thermoactinomyces daqus</name>
    <dbReference type="NCBI Taxonomy" id="1329516"/>
    <lineage>
        <taxon>Bacteria</taxon>
        <taxon>Bacillati</taxon>
        <taxon>Bacillota</taxon>
        <taxon>Bacilli</taxon>
        <taxon>Bacillales</taxon>
        <taxon>Thermoactinomycetaceae</taxon>
        <taxon>Thermoactinomyces</taxon>
    </lineage>
</organism>
<dbReference type="EMBL" id="JACEIP010000009">
    <property type="protein sequence ID" value="MBA4542745.1"/>
    <property type="molecule type" value="Genomic_DNA"/>
</dbReference>
<accession>A0A7W2AI04</accession>
<dbReference type="Gene3D" id="2.30.110.10">
    <property type="entry name" value="Electron Transport, Fmn-binding Protein, Chain A"/>
    <property type="match status" value="1"/>
</dbReference>
<dbReference type="OrthoDB" id="9796486at2"/>